<dbReference type="Gene3D" id="3.30.1490.20">
    <property type="entry name" value="ATP-grasp fold, A domain"/>
    <property type="match status" value="1"/>
</dbReference>
<dbReference type="Pfam" id="PF07478">
    <property type="entry name" value="Dala_Dala_lig_C"/>
    <property type="match status" value="2"/>
</dbReference>
<dbReference type="SUPFAM" id="SSF52440">
    <property type="entry name" value="PreATP-grasp domain"/>
    <property type="match status" value="1"/>
</dbReference>
<evidence type="ECO:0000256" key="6">
    <source>
        <dbReference type="ARBA" id="ARBA00012216"/>
    </source>
</evidence>
<evidence type="ECO:0000259" key="17">
    <source>
        <dbReference type="PROSITE" id="PS50975"/>
    </source>
</evidence>
<keyword evidence="9 16" id="KW-0547">Nucleotide-binding</keyword>
<dbReference type="InterPro" id="IPR005905">
    <property type="entry name" value="D_ala_D_ala"/>
</dbReference>
<evidence type="ECO:0000256" key="15">
    <source>
        <dbReference type="HAMAP-Rule" id="MF_00047"/>
    </source>
</evidence>
<keyword evidence="8 15" id="KW-0436">Ligase</keyword>
<evidence type="ECO:0000256" key="4">
    <source>
        <dbReference type="ARBA" id="ARBA00004496"/>
    </source>
</evidence>
<comment type="caution">
    <text evidence="18">The sequence shown here is derived from an EMBL/GenBank/DDBJ whole genome shotgun (WGS) entry which is preliminary data.</text>
</comment>
<evidence type="ECO:0000256" key="2">
    <source>
        <dbReference type="ARBA" id="ARBA00001946"/>
    </source>
</evidence>
<keyword evidence="12 15" id="KW-0573">Peptidoglycan synthesis</keyword>
<evidence type="ECO:0000256" key="10">
    <source>
        <dbReference type="ARBA" id="ARBA00022840"/>
    </source>
</evidence>
<evidence type="ECO:0000256" key="7">
    <source>
        <dbReference type="ARBA" id="ARBA00022490"/>
    </source>
</evidence>
<dbReference type="InterPro" id="IPR016185">
    <property type="entry name" value="PreATP-grasp_dom_sf"/>
</dbReference>
<dbReference type="EMBL" id="BSPC01000004">
    <property type="protein sequence ID" value="GLS17034.1"/>
    <property type="molecule type" value="Genomic_DNA"/>
</dbReference>
<accession>A0ABQ6CA08</accession>
<dbReference type="Proteomes" id="UP001156882">
    <property type="component" value="Unassembled WGS sequence"/>
</dbReference>
<keyword evidence="7 15" id="KW-0963">Cytoplasm</keyword>
<dbReference type="PROSITE" id="PS00843">
    <property type="entry name" value="DALA_DALA_LIGASE_1"/>
    <property type="match status" value="1"/>
</dbReference>
<dbReference type="PROSITE" id="PS50975">
    <property type="entry name" value="ATP_GRASP"/>
    <property type="match status" value="1"/>
</dbReference>
<dbReference type="GO" id="GO:0016874">
    <property type="term" value="F:ligase activity"/>
    <property type="evidence" value="ECO:0007669"/>
    <property type="project" value="UniProtKB-KW"/>
</dbReference>
<keyword evidence="13 15" id="KW-0961">Cell wall biogenesis/degradation</keyword>
<dbReference type="EC" id="6.3.2.4" evidence="6 15"/>
<comment type="cofactor">
    <cofactor evidence="1">
        <name>Mn(2+)</name>
        <dbReference type="ChEBI" id="CHEBI:29035"/>
    </cofactor>
</comment>
<comment type="catalytic activity">
    <reaction evidence="14 15">
        <text>2 D-alanine + ATP = D-alanyl-D-alanine + ADP + phosphate + H(+)</text>
        <dbReference type="Rhea" id="RHEA:11224"/>
        <dbReference type="ChEBI" id="CHEBI:15378"/>
        <dbReference type="ChEBI" id="CHEBI:30616"/>
        <dbReference type="ChEBI" id="CHEBI:43474"/>
        <dbReference type="ChEBI" id="CHEBI:57416"/>
        <dbReference type="ChEBI" id="CHEBI:57822"/>
        <dbReference type="ChEBI" id="CHEBI:456216"/>
        <dbReference type="EC" id="6.3.2.4"/>
    </reaction>
</comment>
<dbReference type="SUPFAM" id="SSF56059">
    <property type="entry name" value="Glutathione synthetase ATP-binding domain-like"/>
    <property type="match status" value="1"/>
</dbReference>
<evidence type="ECO:0000256" key="16">
    <source>
        <dbReference type="PROSITE-ProRule" id="PRU00409"/>
    </source>
</evidence>
<comment type="cofactor">
    <cofactor evidence="2">
        <name>Mg(2+)</name>
        <dbReference type="ChEBI" id="CHEBI:18420"/>
    </cofactor>
</comment>
<gene>
    <name evidence="15 18" type="primary">ddl</name>
    <name evidence="18" type="ORF">GCM10007874_00490</name>
</gene>
<reference evidence="19" key="1">
    <citation type="journal article" date="2019" name="Int. J. Syst. Evol. Microbiol.">
        <title>The Global Catalogue of Microorganisms (GCM) 10K type strain sequencing project: providing services to taxonomists for standard genome sequencing and annotation.</title>
        <authorList>
            <consortium name="The Broad Institute Genomics Platform"/>
            <consortium name="The Broad Institute Genome Sequencing Center for Infectious Disease"/>
            <person name="Wu L."/>
            <person name="Ma J."/>
        </authorList>
    </citation>
    <scope>NUCLEOTIDE SEQUENCE [LARGE SCALE GENOMIC DNA]</scope>
    <source>
        <strain evidence="19">NBRC 101365</strain>
    </source>
</reference>
<dbReference type="PANTHER" id="PTHR23132">
    <property type="entry name" value="D-ALANINE--D-ALANINE LIGASE"/>
    <property type="match status" value="1"/>
</dbReference>
<evidence type="ECO:0000256" key="13">
    <source>
        <dbReference type="ARBA" id="ARBA00023316"/>
    </source>
</evidence>
<dbReference type="InterPro" id="IPR013815">
    <property type="entry name" value="ATP_grasp_subdomain_1"/>
</dbReference>
<evidence type="ECO:0000256" key="8">
    <source>
        <dbReference type="ARBA" id="ARBA00022598"/>
    </source>
</evidence>
<dbReference type="InterPro" id="IPR011761">
    <property type="entry name" value="ATP-grasp"/>
</dbReference>
<evidence type="ECO:0000256" key="14">
    <source>
        <dbReference type="ARBA" id="ARBA00047614"/>
    </source>
</evidence>
<feature type="domain" description="ATP-grasp" evidence="17">
    <location>
        <begin position="149"/>
        <end position="375"/>
    </location>
</feature>
<evidence type="ECO:0000256" key="5">
    <source>
        <dbReference type="ARBA" id="ARBA00010871"/>
    </source>
</evidence>
<evidence type="ECO:0000256" key="1">
    <source>
        <dbReference type="ARBA" id="ARBA00001936"/>
    </source>
</evidence>
<dbReference type="InterPro" id="IPR011127">
    <property type="entry name" value="Dala_Dala_lig_N"/>
</dbReference>
<dbReference type="HAMAP" id="MF_00047">
    <property type="entry name" value="Dala_Dala_lig"/>
    <property type="match status" value="1"/>
</dbReference>
<name>A0ABQ6CA08_9HYPH</name>
<evidence type="ECO:0000256" key="12">
    <source>
        <dbReference type="ARBA" id="ARBA00022984"/>
    </source>
</evidence>
<protein>
    <recommendedName>
        <fullName evidence="6 15">D-alanine--D-alanine ligase</fullName>
        <ecNumber evidence="6 15">6.3.2.4</ecNumber>
    </recommendedName>
    <alternativeName>
        <fullName evidence="15">D-Ala-D-Ala ligase</fullName>
    </alternativeName>
    <alternativeName>
        <fullName evidence="15">D-alanylalanine synthetase</fullName>
    </alternativeName>
</protein>
<evidence type="ECO:0000256" key="11">
    <source>
        <dbReference type="ARBA" id="ARBA00022960"/>
    </source>
</evidence>
<dbReference type="Gene3D" id="3.40.50.20">
    <property type="match status" value="1"/>
</dbReference>
<keyword evidence="10 16" id="KW-0067">ATP-binding</keyword>
<keyword evidence="19" id="KW-1185">Reference proteome</keyword>
<sequence>MSKTRVAVLFGGRSPEHDVSIVSGLQALNALDSTKYEGFPVYIAGDGAWFTGDALRNRANYIPGEEARKNLVRVDLDLSANKGQLIPRSKGGFFAKKPEPIGFDVALLAFHGNIGEDGQIQGVFETANVPYTGARTMASTILMDKAITKRAFAGRGIGMLPDAVVNRPATGLIPDKASLEEALRNIAFPVIVKPAHLGSSIGVAKAEDIDTVRQVLPSIFKFDTQAIIEPFVENLVEYNVAVRRENGAVVTSAIERPKRQSDLLDFKTKYMSGGSKKTGGGKQPGASSQGMLSLTRDINPDIPAGLENSIRQWASEAFQAVNGTGAPRIDFLSNEKTGEVWLNEVNPCPGSFGYFLWEAAAKPVLFTALLDQLIEEAKVCHRAAQLPSDPTPVDARLFKR</sequence>
<evidence type="ECO:0000313" key="18">
    <source>
        <dbReference type="EMBL" id="GLS17034.1"/>
    </source>
</evidence>
<dbReference type="Gene3D" id="3.30.470.20">
    <property type="entry name" value="ATP-grasp fold, B domain"/>
    <property type="match status" value="1"/>
</dbReference>
<comment type="pathway">
    <text evidence="15">Cell wall biogenesis; peptidoglycan biosynthesis.</text>
</comment>
<dbReference type="InterPro" id="IPR011095">
    <property type="entry name" value="Dala_Dala_lig_C"/>
</dbReference>
<proteinExistence type="inferred from homology"/>
<comment type="subcellular location">
    <subcellularLocation>
        <location evidence="4 15">Cytoplasm</location>
    </subcellularLocation>
</comment>
<dbReference type="InterPro" id="IPR000291">
    <property type="entry name" value="D-Ala_lig_Van_CS"/>
</dbReference>
<evidence type="ECO:0000256" key="9">
    <source>
        <dbReference type="ARBA" id="ARBA00022741"/>
    </source>
</evidence>
<evidence type="ECO:0000256" key="3">
    <source>
        <dbReference type="ARBA" id="ARBA00003921"/>
    </source>
</evidence>
<dbReference type="PANTHER" id="PTHR23132:SF23">
    <property type="entry name" value="D-ALANINE--D-ALANINE LIGASE B"/>
    <property type="match status" value="1"/>
</dbReference>
<organism evidence="18 19">
    <name type="scientific">Labrys miyagiensis</name>
    <dbReference type="NCBI Taxonomy" id="346912"/>
    <lineage>
        <taxon>Bacteria</taxon>
        <taxon>Pseudomonadati</taxon>
        <taxon>Pseudomonadota</taxon>
        <taxon>Alphaproteobacteria</taxon>
        <taxon>Hyphomicrobiales</taxon>
        <taxon>Xanthobacteraceae</taxon>
        <taxon>Labrys</taxon>
    </lineage>
</organism>
<comment type="function">
    <text evidence="3 15">Cell wall formation.</text>
</comment>
<comment type="similarity">
    <text evidence="5 15">Belongs to the D-alanine--D-alanine ligase family.</text>
</comment>
<dbReference type="Pfam" id="PF01820">
    <property type="entry name" value="Dala_Dala_lig_N"/>
    <property type="match status" value="1"/>
</dbReference>
<keyword evidence="11 15" id="KW-0133">Cell shape</keyword>
<dbReference type="RefSeq" id="WP_284309870.1">
    <property type="nucleotide sequence ID" value="NZ_BSPC01000004.1"/>
</dbReference>
<evidence type="ECO:0000313" key="19">
    <source>
        <dbReference type="Proteomes" id="UP001156882"/>
    </source>
</evidence>